<dbReference type="Proteomes" id="UP001476798">
    <property type="component" value="Unassembled WGS sequence"/>
</dbReference>
<protein>
    <recommendedName>
        <fullName evidence="3">Secreted protein</fullName>
    </recommendedName>
</protein>
<evidence type="ECO:0000313" key="1">
    <source>
        <dbReference type="EMBL" id="MEQ2183554.1"/>
    </source>
</evidence>
<proteinExistence type="predicted"/>
<name>A0ABV0PJ91_9TELE</name>
<keyword evidence="2" id="KW-1185">Reference proteome</keyword>
<comment type="caution">
    <text evidence="1">The sequence shown here is derived from an EMBL/GenBank/DDBJ whole genome shotgun (WGS) entry which is preliminary data.</text>
</comment>
<evidence type="ECO:0008006" key="3">
    <source>
        <dbReference type="Google" id="ProtNLM"/>
    </source>
</evidence>
<organism evidence="1 2">
    <name type="scientific">Goodea atripinnis</name>
    <dbReference type="NCBI Taxonomy" id="208336"/>
    <lineage>
        <taxon>Eukaryota</taxon>
        <taxon>Metazoa</taxon>
        <taxon>Chordata</taxon>
        <taxon>Craniata</taxon>
        <taxon>Vertebrata</taxon>
        <taxon>Euteleostomi</taxon>
        <taxon>Actinopterygii</taxon>
        <taxon>Neopterygii</taxon>
        <taxon>Teleostei</taxon>
        <taxon>Neoteleostei</taxon>
        <taxon>Acanthomorphata</taxon>
        <taxon>Ovalentaria</taxon>
        <taxon>Atherinomorphae</taxon>
        <taxon>Cyprinodontiformes</taxon>
        <taxon>Goodeidae</taxon>
        <taxon>Goodea</taxon>
    </lineage>
</organism>
<dbReference type="EMBL" id="JAHRIO010077479">
    <property type="protein sequence ID" value="MEQ2183554.1"/>
    <property type="molecule type" value="Genomic_DNA"/>
</dbReference>
<reference evidence="1 2" key="1">
    <citation type="submission" date="2021-06" db="EMBL/GenBank/DDBJ databases">
        <authorList>
            <person name="Palmer J.M."/>
        </authorList>
    </citation>
    <scope>NUCLEOTIDE SEQUENCE [LARGE SCALE GENOMIC DNA]</scope>
    <source>
        <strain evidence="1 2">GA_2019</strain>
        <tissue evidence="1">Muscle</tissue>
    </source>
</reference>
<evidence type="ECO:0000313" key="2">
    <source>
        <dbReference type="Proteomes" id="UP001476798"/>
    </source>
</evidence>
<sequence length="114" mass="11899">MSCLGLVSSSTFALHECGCPSSAVGIKVLGFNGPHLCKVIFGCESSRKVNAMCLACVKKGNEVCSKTSETEWGTFNVSGWHRTISAVCFTASAAADHACKQAGKLPATASSFFE</sequence>
<gene>
    <name evidence="1" type="ORF">GOODEAATRI_033834</name>
</gene>
<accession>A0ABV0PJ91</accession>